<feature type="transmembrane region" description="Helical" evidence="1">
    <location>
        <begin position="70"/>
        <end position="86"/>
    </location>
</feature>
<feature type="transmembrane region" description="Helical" evidence="1">
    <location>
        <begin position="45"/>
        <end position="64"/>
    </location>
</feature>
<dbReference type="SUPFAM" id="SSF81653">
    <property type="entry name" value="Calcium ATPase, transduction domain A"/>
    <property type="match status" value="1"/>
</dbReference>
<dbReference type="InterPro" id="IPR008250">
    <property type="entry name" value="ATPase_P-typ_transduc_dom_A_sf"/>
</dbReference>
<dbReference type="PANTHER" id="PTHR42861">
    <property type="entry name" value="CALCIUM-TRANSPORTING ATPASE"/>
    <property type="match status" value="1"/>
</dbReference>
<proteinExistence type="predicted"/>
<reference evidence="4" key="1">
    <citation type="journal article" date="2019" name="Int. J. Syst. Evol. Microbiol.">
        <title>The Global Catalogue of Microorganisms (GCM) 10K type strain sequencing project: providing services to taxonomists for standard genome sequencing and annotation.</title>
        <authorList>
            <consortium name="The Broad Institute Genomics Platform"/>
            <consortium name="The Broad Institute Genome Sequencing Center for Infectious Disease"/>
            <person name="Wu L."/>
            <person name="Ma J."/>
        </authorList>
    </citation>
    <scope>NUCLEOTIDE SEQUENCE [LARGE SCALE GENOMIC DNA]</scope>
    <source>
        <strain evidence="4">JCM 17924</strain>
    </source>
</reference>
<dbReference type="SUPFAM" id="SSF81665">
    <property type="entry name" value="Calcium ATPase, transmembrane domain M"/>
    <property type="match status" value="1"/>
</dbReference>
<accession>A0ABP8J6A3</accession>
<dbReference type="Pfam" id="PF00690">
    <property type="entry name" value="Cation_ATPase_N"/>
    <property type="match status" value="1"/>
</dbReference>
<organism evidence="3 4">
    <name type="scientific">Hymenobacter koreensis</name>
    <dbReference type="NCBI Taxonomy" id="1084523"/>
    <lineage>
        <taxon>Bacteria</taxon>
        <taxon>Pseudomonadati</taxon>
        <taxon>Bacteroidota</taxon>
        <taxon>Cytophagia</taxon>
        <taxon>Cytophagales</taxon>
        <taxon>Hymenobacteraceae</taxon>
        <taxon>Hymenobacter</taxon>
    </lineage>
</organism>
<dbReference type="RefSeq" id="WP_425555491.1">
    <property type="nucleotide sequence ID" value="NZ_BAABHA010000010.1"/>
</dbReference>
<dbReference type="InterPro" id="IPR059000">
    <property type="entry name" value="ATPase_P-type_domA"/>
</dbReference>
<keyword evidence="4" id="KW-1185">Reference proteome</keyword>
<dbReference type="InterPro" id="IPR004014">
    <property type="entry name" value="ATPase_P-typ_cation-transptr_N"/>
</dbReference>
<dbReference type="Gene3D" id="1.20.1110.10">
    <property type="entry name" value="Calcium-transporting ATPase, transmembrane domain"/>
    <property type="match status" value="1"/>
</dbReference>
<evidence type="ECO:0000256" key="1">
    <source>
        <dbReference type="SAM" id="Phobius"/>
    </source>
</evidence>
<name>A0ABP8J6A3_9BACT</name>
<dbReference type="EMBL" id="BAABHA010000010">
    <property type="protein sequence ID" value="GAA4385854.1"/>
    <property type="molecule type" value="Genomic_DNA"/>
</dbReference>
<gene>
    <name evidence="3" type="ORF">GCM10023186_29720</name>
</gene>
<dbReference type="Gene3D" id="2.70.150.10">
    <property type="entry name" value="Calcium-transporting ATPase, cytoplasmic transduction domain A"/>
    <property type="match status" value="1"/>
</dbReference>
<comment type="caution">
    <text evidence="3">The sequence shown here is derived from an EMBL/GenBank/DDBJ whole genome shotgun (WGS) entry which is preliminary data.</text>
</comment>
<keyword evidence="1" id="KW-0472">Membrane</keyword>
<dbReference type="InterPro" id="IPR023298">
    <property type="entry name" value="ATPase_P-typ_TM_dom_sf"/>
</dbReference>
<protein>
    <recommendedName>
        <fullName evidence="2">Cation-transporting P-type ATPase N-terminal domain-containing protein</fullName>
    </recommendedName>
</protein>
<evidence type="ECO:0000313" key="4">
    <source>
        <dbReference type="Proteomes" id="UP001500454"/>
    </source>
</evidence>
<keyword evidence="1" id="KW-0812">Transmembrane</keyword>
<dbReference type="Proteomes" id="UP001500454">
    <property type="component" value="Unassembled WGS sequence"/>
</dbReference>
<evidence type="ECO:0000313" key="3">
    <source>
        <dbReference type="EMBL" id="GAA4385854.1"/>
    </source>
</evidence>
<evidence type="ECO:0000259" key="2">
    <source>
        <dbReference type="SMART" id="SM00831"/>
    </source>
</evidence>
<sequence length="205" mass="22074">MPELLTDSLPAGLTPAEVQQQRQRFGRNTVVNTRRSGLWSRLRRVLIEPMLVLLMLTAALYLIIGSHAEALTLLCATALVVGISLYQEARSDRALQALEALTQPRAQVRRNGQQREVPAEEVVVGDLLFVAEGEQVVADAVLVQANDLLTDESFLTGESMSVSKAADGAQLVYAGSSVVRGAGVGRWRPWAAVPGWAALAGLFSK</sequence>
<feature type="domain" description="Cation-transporting P-type ATPase N-terminal" evidence="2">
    <location>
        <begin position="3"/>
        <end position="66"/>
    </location>
</feature>
<keyword evidence="1" id="KW-1133">Transmembrane helix</keyword>
<dbReference type="Pfam" id="PF00122">
    <property type="entry name" value="E1-E2_ATPase"/>
    <property type="match status" value="1"/>
</dbReference>
<dbReference type="SMART" id="SM00831">
    <property type="entry name" value="Cation_ATPase_N"/>
    <property type="match status" value="1"/>
</dbReference>